<name>A0ABU6JZ94_9RHOO</name>
<dbReference type="Proteomes" id="UP001331561">
    <property type="component" value="Unassembled WGS sequence"/>
</dbReference>
<accession>A0ABU6JZ94</accession>
<dbReference type="RefSeq" id="WP_327597270.1">
    <property type="nucleotide sequence ID" value="NZ_JAYXHS010000001.1"/>
</dbReference>
<evidence type="ECO:0000313" key="2">
    <source>
        <dbReference type="Proteomes" id="UP001331561"/>
    </source>
</evidence>
<keyword evidence="2" id="KW-1185">Reference proteome</keyword>
<evidence type="ECO:0000313" key="1">
    <source>
        <dbReference type="EMBL" id="MEC5384290.1"/>
    </source>
</evidence>
<organism evidence="1 2">
    <name type="scientific">Uliginosibacterium silvisoli</name>
    <dbReference type="NCBI Taxonomy" id="3114758"/>
    <lineage>
        <taxon>Bacteria</taxon>
        <taxon>Pseudomonadati</taxon>
        <taxon>Pseudomonadota</taxon>
        <taxon>Betaproteobacteria</taxon>
        <taxon>Rhodocyclales</taxon>
        <taxon>Zoogloeaceae</taxon>
        <taxon>Uliginosibacterium</taxon>
    </lineage>
</organism>
<gene>
    <name evidence="1" type="ORF">VVD49_01075</name>
</gene>
<dbReference type="EMBL" id="JAYXHS010000001">
    <property type="protein sequence ID" value="MEC5384290.1"/>
    <property type="molecule type" value="Genomic_DNA"/>
</dbReference>
<sequence length="213" mass="22437">MNPTKPEQTASPEPAKMSDARRKLIRAGLASGPVVATLASPAVFATDCVAPSQTLSAAKSHGTTQLGNCSTADSCDTWKSKLGNTNCSAQEAVWRDTLFHNVFTQQGSASGCRMYKTTSGGAAPMSFYEVLSLSNSTTGIQVARQFVAAYLNVCAGKVKFPVDGIASQAGTAQAVVAMWSEWATKNSYTPYAGASAWDGSKVSHYLTYFVPKV</sequence>
<comment type="caution">
    <text evidence="1">The sequence shown here is derived from an EMBL/GenBank/DDBJ whole genome shotgun (WGS) entry which is preliminary data.</text>
</comment>
<proteinExistence type="predicted"/>
<reference evidence="1 2" key="1">
    <citation type="submission" date="2024-01" db="EMBL/GenBank/DDBJ databases">
        <title>Uliginosibacterium soil sp. nov.</title>
        <authorList>
            <person name="Lv Y."/>
        </authorList>
    </citation>
    <scope>NUCLEOTIDE SEQUENCE [LARGE SCALE GENOMIC DNA]</scope>
    <source>
        <strain evidence="1 2">H3</strain>
    </source>
</reference>
<protein>
    <submittedName>
        <fullName evidence="1">Uncharacterized protein</fullName>
    </submittedName>
</protein>